<feature type="transmembrane region" description="Helical" evidence="1">
    <location>
        <begin position="62"/>
        <end position="82"/>
    </location>
</feature>
<feature type="transmembrane region" description="Helical" evidence="1">
    <location>
        <begin position="260"/>
        <end position="285"/>
    </location>
</feature>
<evidence type="ECO:0000256" key="1">
    <source>
        <dbReference type="SAM" id="Phobius"/>
    </source>
</evidence>
<feature type="transmembrane region" description="Helical" evidence="1">
    <location>
        <begin position="36"/>
        <end position="55"/>
    </location>
</feature>
<dbReference type="Proteomes" id="UP000830729">
    <property type="component" value="Chromosome"/>
</dbReference>
<feature type="transmembrane region" description="Helical" evidence="1">
    <location>
        <begin position="195"/>
        <end position="215"/>
    </location>
</feature>
<sequence>MHTRSTARGATVVAALAAVPVASAHGGEAAPPMPQWLALAVLLVGVAAAVGSAYARRRTSATVALGGAFAGLAVAATGAVGLVQLSPVETLAASQPAISRAWFGPLTLGIGLAIVVGSLVVGRMRWPDRPRYAALGMLLGLWVAYPVIVPGSLTNPVGYLLAAAVLATVGYVVWRDASGLLGRALADRPSRWFGAGTGTIAGLFFAFSMGMLTFVPEPGGGVDLSEDFVTTARVANPLVYWPGVEFHFHDFLGTTPLSGVLSVGMVGMVGTVAVLVGLNAALLAYQWRANDATGSAEVTTGTAAVAAPNACCCCGPVVAELAVVSVGPAAAAPLYWLFVDLASPVGALFFVTSVALLAGNLARAGRRSLHS</sequence>
<evidence type="ECO:0000313" key="2">
    <source>
        <dbReference type="EMBL" id="UPV72816.1"/>
    </source>
</evidence>
<dbReference type="AlphaFoldDB" id="A0A8U0HPZ9"/>
<feature type="transmembrane region" description="Helical" evidence="1">
    <location>
        <begin position="133"/>
        <end position="151"/>
    </location>
</feature>
<dbReference type="EMBL" id="CP096659">
    <property type="protein sequence ID" value="UPV72816.1"/>
    <property type="molecule type" value="Genomic_DNA"/>
</dbReference>
<name>A0A8U0HPZ9_9EURY</name>
<gene>
    <name evidence="2" type="ORF">M0R89_09665</name>
</gene>
<keyword evidence="1" id="KW-1133">Transmembrane helix</keyword>
<reference evidence="2 3" key="1">
    <citation type="submission" date="2022-04" db="EMBL/GenBank/DDBJ databases">
        <title>Diverse halophilic archaea isolated from saline environments.</title>
        <authorList>
            <person name="Cui H.-L."/>
        </authorList>
    </citation>
    <scope>NUCLEOTIDE SEQUENCE [LARGE SCALE GENOMIC DNA]</scope>
    <source>
        <strain evidence="2 3">XZYJT49</strain>
    </source>
</reference>
<feature type="transmembrane region" description="Helical" evidence="1">
    <location>
        <begin position="157"/>
        <end position="174"/>
    </location>
</feature>
<feature type="transmembrane region" description="Helical" evidence="1">
    <location>
        <begin position="102"/>
        <end position="121"/>
    </location>
</feature>
<protein>
    <submittedName>
        <fullName evidence="2">Uncharacterized protein</fullName>
    </submittedName>
</protein>
<keyword evidence="1" id="KW-0472">Membrane</keyword>
<evidence type="ECO:0000313" key="3">
    <source>
        <dbReference type="Proteomes" id="UP000830729"/>
    </source>
</evidence>
<accession>A0A8U0HPZ9</accession>
<organism evidence="2 3">
    <name type="scientific">Halorussus limi</name>
    <dbReference type="NCBI Taxonomy" id="2938695"/>
    <lineage>
        <taxon>Archaea</taxon>
        <taxon>Methanobacteriati</taxon>
        <taxon>Methanobacteriota</taxon>
        <taxon>Stenosarchaea group</taxon>
        <taxon>Halobacteria</taxon>
        <taxon>Halobacteriales</taxon>
        <taxon>Haladaptataceae</taxon>
        <taxon>Halorussus</taxon>
    </lineage>
</organism>
<dbReference type="KEGG" id="halx:M0R89_09665"/>
<keyword evidence="3" id="KW-1185">Reference proteome</keyword>
<dbReference type="GeneID" id="72185466"/>
<keyword evidence="1" id="KW-0812">Transmembrane</keyword>
<feature type="transmembrane region" description="Helical" evidence="1">
    <location>
        <begin position="344"/>
        <end position="362"/>
    </location>
</feature>
<proteinExistence type="predicted"/>
<dbReference type="RefSeq" id="WP_248648875.1">
    <property type="nucleotide sequence ID" value="NZ_CP096659.1"/>
</dbReference>